<dbReference type="PIRSF" id="PIRSF016020">
    <property type="entry name" value="PHexose_mutarotase"/>
    <property type="match status" value="1"/>
</dbReference>
<accession>K6UNQ6</accession>
<dbReference type="RefSeq" id="WP_006503928.1">
    <property type="nucleotide sequence ID" value="NZ_BAGZ01000020.1"/>
</dbReference>
<keyword evidence="3 4" id="KW-0413">Isomerase</keyword>
<evidence type="ECO:0000256" key="3">
    <source>
        <dbReference type="ARBA" id="ARBA00023235"/>
    </source>
</evidence>
<feature type="active site" evidence="5">
    <location>
        <position position="162"/>
    </location>
</feature>
<dbReference type="EC" id="5.1.3.15" evidence="4"/>
<keyword evidence="7" id="KW-1185">Reference proteome</keyword>
<dbReference type="Proteomes" id="UP000008495">
    <property type="component" value="Unassembled WGS sequence"/>
</dbReference>
<dbReference type="InterPro" id="IPR025532">
    <property type="entry name" value="G6P_1-epimerase"/>
</dbReference>
<evidence type="ECO:0000313" key="7">
    <source>
        <dbReference type="Proteomes" id="UP000008495"/>
    </source>
</evidence>
<dbReference type="InterPro" id="IPR008183">
    <property type="entry name" value="Aldose_1/G6P_1-epimerase"/>
</dbReference>
<evidence type="ECO:0000313" key="6">
    <source>
        <dbReference type="EMBL" id="GAB79171.1"/>
    </source>
</evidence>
<reference evidence="6 7" key="1">
    <citation type="submission" date="2012-08" db="EMBL/GenBank/DDBJ databases">
        <title>Whole genome shotgun sequence of Austwickia chelonae NBRC 105200.</title>
        <authorList>
            <person name="Yoshida I."/>
            <person name="Hosoyama A."/>
            <person name="Tsuchikane K."/>
            <person name="Katsumata H."/>
            <person name="Ando Y."/>
            <person name="Ohji S."/>
            <person name="Hamada M."/>
            <person name="Tamura T."/>
            <person name="Yamazoe A."/>
            <person name="Yamazaki S."/>
            <person name="Fujita N."/>
        </authorList>
    </citation>
    <scope>NUCLEOTIDE SEQUENCE [LARGE SCALE GENOMIC DNA]</scope>
    <source>
        <strain evidence="6 7">NBRC 105200</strain>
    </source>
</reference>
<dbReference type="STRING" id="100225.SAMN05421595_3033"/>
<comment type="similarity">
    <text evidence="2 4">Belongs to the glucose-6-phosphate 1-epimerase family.</text>
</comment>
<dbReference type="eggNOG" id="COG0676">
    <property type="taxonomic scope" value="Bacteria"/>
</dbReference>
<dbReference type="PANTHER" id="PTHR11122:SF13">
    <property type="entry name" value="GLUCOSE-6-PHOSPHATE 1-EPIMERASE"/>
    <property type="match status" value="1"/>
</dbReference>
<gene>
    <name evidence="6" type="ORF">AUCHE_20_00430</name>
</gene>
<dbReference type="OrthoDB" id="9790727at2"/>
<comment type="catalytic activity">
    <reaction evidence="1">
        <text>alpha-D-glucose 6-phosphate = beta-D-glucose 6-phosphate</text>
        <dbReference type="Rhea" id="RHEA:16249"/>
        <dbReference type="ChEBI" id="CHEBI:58225"/>
        <dbReference type="ChEBI" id="CHEBI:58247"/>
        <dbReference type="EC" id="5.1.3.15"/>
    </reaction>
</comment>
<dbReference type="SUPFAM" id="SSF74650">
    <property type="entry name" value="Galactose mutarotase-like"/>
    <property type="match status" value="1"/>
</dbReference>
<evidence type="ECO:0000256" key="2">
    <source>
        <dbReference type="ARBA" id="ARBA00005866"/>
    </source>
</evidence>
<evidence type="ECO:0000256" key="1">
    <source>
        <dbReference type="ARBA" id="ARBA00001096"/>
    </source>
</evidence>
<name>K6UNQ6_9MICO</name>
<dbReference type="Pfam" id="PF01263">
    <property type="entry name" value="Aldose_epim"/>
    <property type="match status" value="1"/>
</dbReference>
<dbReference type="InterPro" id="IPR011013">
    <property type="entry name" value="Gal_mutarotase_sf_dom"/>
</dbReference>
<proteinExistence type="inferred from homology"/>
<dbReference type="EMBL" id="BAGZ01000020">
    <property type="protein sequence ID" value="GAB79171.1"/>
    <property type="molecule type" value="Genomic_DNA"/>
</dbReference>
<dbReference type="CDD" id="cd09020">
    <property type="entry name" value="D-hex-6-P-epi_like"/>
    <property type="match status" value="1"/>
</dbReference>
<dbReference type="PANTHER" id="PTHR11122">
    <property type="entry name" value="APOSPORY-ASSOCIATED PROTEIN C-RELATED"/>
    <property type="match status" value="1"/>
</dbReference>
<protein>
    <recommendedName>
        <fullName evidence="4">Putative glucose-6-phosphate 1-epimerase</fullName>
        <ecNumber evidence="4">5.1.3.15</ecNumber>
    </recommendedName>
</protein>
<dbReference type="Gene3D" id="2.70.98.10">
    <property type="match status" value="1"/>
</dbReference>
<dbReference type="GO" id="GO:0005975">
    <property type="term" value="P:carbohydrate metabolic process"/>
    <property type="evidence" value="ECO:0007669"/>
    <property type="project" value="InterPro"/>
</dbReference>
<organism evidence="6 7">
    <name type="scientific">Austwickia chelonae NBRC 105200</name>
    <dbReference type="NCBI Taxonomy" id="1184607"/>
    <lineage>
        <taxon>Bacteria</taxon>
        <taxon>Bacillati</taxon>
        <taxon>Actinomycetota</taxon>
        <taxon>Actinomycetes</taxon>
        <taxon>Micrococcales</taxon>
        <taxon>Dermatophilaceae</taxon>
        <taxon>Austwickia</taxon>
    </lineage>
</organism>
<sequence>MVPTTLPLPESVTPADGDGGLPCLRVRTSSCTGEIYLDGATVTGWAPSGADPVLFLSRKARFAAGTAIRGGVPLCGPWFGRGPGNAKEPAHGIFRISRWTLTEAREEQGAVTLVLTLDSDGSREEFPLGCRARYEVSFGEVLDLRLTVTAGPAELPLEVALHTYLAVDDITRVKVDGFDGCRYADKAPGGRAVNAQYGPVSFARETDRIYAHQGEVRVVDEAAGRTLLLTKENSGSTVLWNPWQAKAATLTDLDDDEWQRMVCVEAANVARTALTLAPGESHTLRQTVALDARTV</sequence>
<evidence type="ECO:0000256" key="4">
    <source>
        <dbReference type="PIRNR" id="PIRNR016020"/>
    </source>
</evidence>
<dbReference type="InterPro" id="IPR014718">
    <property type="entry name" value="GH-type_carb-bd"/>
</dbReference>
<feature type="active site" evidence="5">
    <location>
        <position position="265"/>
    </location>
</feature>
<dbReference type="AlphaFoldDB" id="K6UNQ6"/>
<comment type="caution">
    <text evidence="6">The sequence shown here is derived from an EMBL/GenBank/DDBJ whole genome shotgun (WGS) entry which is preliminary data.</text>
</comment>
<dbReference type="GO" id="GO:0030246">
    <property type="term" value="F:carbohydrate binding"/>
    <property type="evidence" value="ECO:0007669"/>
    <property type="project" value="UniProtKB-UniRule"/>
</dbReference>
<dbReference type="GO" id="GO:0047938">
    <property type="term" value="F:glucose-6-phosphate 1-epimerase activity"/>
    <property type="evidence" value="ECO:0007669"/>
    <property type="project" value="UniProtKB-UniRule"/>
</dbReference>
<evidence type="ECO:0000256" key="5">
    <source>
        <dbReference type="PIRSR" id="PIRSR016020-1"/>
    </source>
</evidence>